<protein>
    <submittedName>
        <fullName evidence="1">Uncharacterized protein</fullName>
    </submittedName>
</protein>
<dbReference type="AlphaFoldDB" id="V9Z4Z8"/>
<keyword evidence="1" id="KW-0614">Plasmid</keyword>
<gene>
    <name evidence="1" type="ORF">pFRL3_421c</name>
</gene>
<reference evidence="1" key="1">
    <citation type="submission" date="2013-09" db="EMBL/GenBank/DDBJ databases">
        <title>Complete nucleotide sequence of Streptomyces linear plasmid pFRL3.</title>
        <authorList>
            <person name="Chen Z."/>
            <person name="Fang P."/>
            <person name="Qin Z."/>
        </authorList>
    </citation>
    <scope>NUCLEOTIDE SEQUENCE</scope>
    <source>
        <plasmid evidence="1">pFRL3</plasmid>
    </source>
</reference>
<evidence type="ECO:0000313" key="1">
    <source>
        <dbReference type="EMBL" id="AHE39198.1"/>
    </source>
</evidence>
<proteinExistence type="predicted"/>
<sequence>MFCSAASGERARGDLMRRTEYDASQAAKRLKVPAAAFRWARHTGLIPDPDASSYQWSRAAVEALDADAIRAAMPSPPIGGGAAADRIADALGTPNVIGEKANVTAFVVRRLVDRGLLVDLSANPDGTLHHPDQVAEVCRREDLADLVAADTPLGPEQAAARLRVRRADFDHMVRLGWLRSPQSIEVRFGTSRAGAVDVALYTTASVDAVIPAHPEVDWEQLRTVEKGRRSPLASLRPAPVPA</sequence>
<geneLocation type="plasmid" evidence="1">
    <name>pFRL3</name>
</geneLocation>
<organism evidence="1">
    <name type="scientific">Streptomyces sp. FR1</name>
    <dbReference type="NCBI Taxonomy" id="349971"/>
    <lineage>
        <taxon>Bacteria</taxon>
        <taxon>Bacillati</taxon>
        <taxon>Actinomycetota</taxon>
        <taxon>Actinomycetes</taxon>
        <taxon>Kitasatosporales</taxon>
        <taxon>Streptomycetaceae</taxon>
        <taxon>Streptomyces</taxon>
    </lineage>
</organism>
<accession>V9Z4Z8</accession>
<dbReference type="EMBL" id="KF602048">
    <property type="protein sequence ID" value="AHE39198.1"/>
    <property type="molecule type" value="Genomic_DNA"/>
</dbReference>
<name>V9Z4Z8_9ACTN</name>